<evidence type="ECO:0000313" key="2">
    <source>
        <dbReference type="EMBL" id="OEE36869.1"/>
    </source>
</evidence>
<evidence type="ECO:0000313" key="3">
    <source>
        <dbReference type="Proteomes" id="UP000094808"/>
    </source>
</evidence>
<reference evidence="2 3" key="1">
    <citation type="journal article" date="2012" name="Science">
        <title>Ecological populations of bacteria act as socially cohesive units of antibiotic production and resistance.</title>
        <authorList>
            <person name="Cordero O.X."/>
            <person name="Wildschutte H."/>
            <person name="Kirkup B."/>
            <person name="Proehl S."/>
            <person name="Ngo L."/>
            <person name="Hussain F."/>
            <person name="Le Roux F."/>
            <person name="Mincer T."/>
            <person name="Polz M.F."/>
        </authorList>
    </citation>
    <scope>NUCLEOTIDE SEQUENCE [LARGE SCALE GENOMIC DNA]</scope>
    <source>
        <strain evidence="2 3">FS-238</strain>
    </source>
</reference>
<dbReference type="Proteomes" id="UP000094808">
    <property type="component" value="Unassembled WGS sequence"/>
</dbReference>
<dbReference type="EMBL" id="AJYS02000166">
    <property type="protein sequence ID" value="OEE36869.1"/>
    <property type="molecule type" value="Genomic_DNA"/>
</dbReference>
<feature type="domain" description="FRG" evidence="1">
    <location>
        <begin position="22"/>
        <end position="117"/>
    </location>
</feature>
<organism evidence="2 3">
    <name type="scientific">Vibrio ordalii FS-238</name>
    <dbReference type="NCBI Taxonomy" id="617133"/>
    <lineage>
        <taxon>Bacteria</taxon>
        <taxon>Pseudomonadati</taxon>
        <taxon>Pseudomonadota</taxon>
        <taxon>Gammaproteobacteria</taxon>
        <taxon>Vibrionales</taxon>
        <taxon>Vibrionaceae</taxon>
        <taxon>Vibrio</taxon>
    </lineage>
</organism>
<protein>
    <recommendedName>
        <fullName evidence="1">FRG domain-containing protein</fullName>
    </recommendedName>
</protein>
<accession>A0A853R2Q6</accession>
<dbReference type="InterPro" id="IPR014966">
    <property type="entry name" value="FRG-dom"/>
</dbReference>
<proteinExistence type="predicted"/>
<dbReference type="RefSeq" id="WP_017046619.1">
    <property type="nucleotide sequence ID" value="NZ_AJYS02000166.1"/>
</dbReference>
<dbReference type="AlphaFoldDB" id="A0A853R2Q6"/>
<gene>
    <name evidence="2" type="ORF">A1QS_16390</name>
</gene>
<dbReference type="Pfam" id="PF08867">
    <property type="entry name" value="FRG"/>
    <property type="match status" value="1"/>
</dbReference>
<keyword evidence="3" id="KW-1185">Reference proteome</keyword>
<comment type="caution">
    <text evidence="2">The sequence shown here is derived from an EMBL/GenBank/DDBJ whole genome shotgun (WGS) entry which is preliminary data.</text>
</comment>
<name>A0A853R2Q6_9VIBR</name>
<dbReference type="SMART" id="SM00901">
    <property type="entry name" value="FRG"/>
    <property type="match status" value="1"/>
</dbReference>
<sequence>MNKLESVQELLDVVSKLPSDDYVGGWFYRGQSDASWDLEPKAHRFPHNEGDKFDFKFKMWLKQAHKYPEMDFENELEAMAIAQHHGFATKLLDWSSNILTSAFFACSSNFDKDGKIYAYFPTQYAYLEKDVLVPGGKPERVLGYHPKGVAARLQAQSGYFTYHKEPEFKIENEFFEPAKHQTLFEWIIPANAKVSIILMLDRLSVNYKTLFPDLDGLSKHHCLMDEVKAIQKRR</sequence>
<evidence type="ECO:0000259" key="1">
    <source>
        <dbReference type="SMART" id="SM00901"/>
    </source>
</evidence>